<dbReference type="OrthoDB" id="2519291at2759"/>
<dbReference type="AlphaFoldDB" id="A0A2V1D986"/>
<gene>
    <name evidence="2" type="ORF">DM02DRAFT_619094</name>
</gene>
<dbReference type="EMBL" id="KZ805571">
    <property type="protein sequence ID" value="PVH93739.1"/>
    <property type="molecule type" value="Genomic_DNA"/>
</dbReference>
<proteinExistence type="predicted"/>
<sequence>MEPTLSSLSALTVTETITETSHTADSHAMENGTAHTVTSSAHASAPEEPASTSTSAPQSRPKVPMGISTVNLPRSEANDALILLFSKKEGLSFAEFKRKIEEEWVPTLEKVTGPLFPLTYVRRYIARKDNDAVRDQDGPLGLPSLMIGREEDLLFDCLIEATYEDNLHMMQFFSLINEEEPANKLLECEATFSDINKLKIIIMENRVTINRTRQLKGWEE</sequence>
<dbReference type="STRING" id="97972.A0A2V1D986"/>
<feature type="compositionally biased region" description="Low complexity" evidence="1">
    <location>
        <begin position="33"/>
        <end position="57"/>
    </location>
</feature>
<name>A0A2V1D986_9PLEO</name>
<feature type="region of interest" description="Disordered" evidence="1">
    <location>
        <begin position="21"/>
        <end position="68"/>
    </location>
</feature>
<keyword evidence="3" id="KW-1185">Reference proteome</keyword>
<evidence type="ECO:0000313" key="2">
    <source>
        <dbReference type="EMBL" id="PVH93739.1"/>
    </source>
</evidence>
<dbReference type="Gene3D" id="3.30.70.100">
    <property type="match status" value="1"/>
</dbReference>
<accession>A0A2V1D986</accession>
<dbReference type="Proteomes" id="UP000244855">
    <property type="component" value="Unassembled WGS sequence"/>
</dbReference>
<protein>
    <recommendedName>
        <fullName evidence="4">EthD domain-containing protein</fullName>
    </recommendedName>
</protein>
<evidence type="ECO:0008006" key="4">
    <source>
        <dbReference type="Google" id="ProtNLM"/>
    </source>
</evidence>
<organism evidence="2 3">
    <name type="scientific">Periconia macrospinosa</name>
    <dbReference type="NCBI Taxonomy" id="97972"/>
    <lineage>
        <taxon>Eukaryota</taxon>
        <taxon>Fungi</taxon>
        <taxon>Dikarya</taxon>
        <taxon>Ascomycota</taxon>
        <taxon>Pezizomycotina</taxon>
        <taxon>Dothideomycetes</taxon>
        <taxon>Pleosporomycetidae</taxon>
        <taxon>Pleosporales</taxon>
        <taxon>Massarineae</taxon>
        <taxon>Periconiaceae</taxon>
        <taxon>Periconia</taxon>
    </lineage>
</organism>
<evidence type="ECO:0000313" key="3">
    <source>
        <dbReference type="Proteomes" id="UP000244855"/>
    </source>
</evidence>
<evidence type="ECO:0000256" key="1">
    <source>
        <dbReference type="SAM" id="MobiDB-lite"/>
    </source>
</evidence>
<reference evidence="2 3" key="1">
    <citation type="journal article" date="2018" name="Sci. Rep.">
        <title>Comparative genomics provides insights into the lifestyle and reveals functional heterogeneity of dark septate endophytic fungi.</title>
        <authorList>
            <person name="Knapp D.G."/>
            <person name="Nemeth J.B."/>
            <person name="Barry K."/>
            <person name="Hainaut M."/>
            <person name="Henrissat B."/>
            <person name="Johnson J."/>
            <person name="Kuo A."/>
            <person name="Lim J.H.P."/>
            <person name="Lipzen A."/>
            <person name="Nolan M."/>
            <person name="Ohm R.A."/>
            <person name="Tamas L."/>
            <person name="Grigoriev I.V."/>
            <person name="Spatafora J.W."/>
            <person name="Nagy L.G."/>
            <person name="Kovacs G.M."/>
        </authorList>
    </citation>
    <scope>NUCLEOTIDE SEQUENCE [LARGE SCALE GENOMIC DNA]</scope>
    <source>
        <strain evidence="2 3">DSE2036</strain>
    </source>
</reference>